<dbReference type="AlphaFoldDB" id="A0A259U1V3"/>
<sequence>MSDATPSSDASSDASGDEDSGKTQRTNWLEWSVFALGVLITAGVVGYLGYQMIWGSDEPAELKVTLQEPKTVGETVFIPLEVENMGDRVAEEAVIEVCAGEEACSMVTFTFIPKGSARTGTVGLDGPLAETPDSRVVSYRTL</sequence>
<keyword evidence="2" id="KW-0812">Transmembrane</keyword>
<dbReference type="RefSeq" id="WP_094549628.1">
    <property type="nucleotide sequence ID" value="NZ_MQWB01000001.1"/>
</dbReference>
<comment type="caution">
    <text evidence="3">The sequence shown here is derived from an EMBL/GenBank/DDBJ whole genome shotgun (WGS) entry which is preliminary data.</text>
</comment>
<feature type="region of interest" description="Disordered" evidence="1">
    <location>
        <begin position="1"/>
        <end position="23"/>
    </location>
</feature>
<feature type="compositionally biased region" description="Low complexity" evidence="1">
    <location>
        <begin position="1"/>
        <end position="14"/>
    </location>
</feature>
<keyword evidence="2" id="KW-1133">Transmembrane helix</keyword>
<dbReference type="InParanoid" id="A0A259U1V3"/>
<protein>
    <recommendedName>
        <fullName evidence="5">TIGR02588 family protein</fullName>
    </recommendedName>
</protein>
<keyword evidence="4" id="KW-1185">Reference proteome</keyword>
<dbReference type="EMBL" id="MQWB01000001">
    <property type="protein sequence ID" value="OZC03827.1"/>
    <property type="molecule type" value="Genomic_DNA"/>
</dbReference>
<dbReference type="OrthoDB" id="893974at2"/>
<evidence type="ECO:0000313" key="4">
    <source>
        <dbReference type="Proteomes" id="UP000216446"/>
    </source>
</evidence>
<reference evidence="3 4" key="1">
    <citation type="submission" date="2016-11" db="EMBL/GenBank/DDBJ databases">
        <title>Study of marine rhodopsin-containing bacteria.</title>
        <authorList>
            <person name="Yoshizawa S."/>
            <person name="Kumagai Y."/>
            <person name="Kogure K."/>
        </authorList>
    </citation>
    <scope>NUCLEOTIDE SEQUENCE [LARGE SCALE GENOMIC DNA]</scope>
    <source>
        <strain evidence="3 4">SG-29</strain>
    </source>
</reference>
<keyword evidence="2" id="KW-0472">Membrane</keyword>
<gene>
    <name evidence="3" type="ORF">BSZ36_13020</name>
</gene>
<evidence type="ECO:0008006" key="5">
    <source>
        <dbReference type="Google" id="ProtNLM"/>
    </source>
</evidence>
<evidence type="ECO:0000313" key="3">
    <source>
        <dbReference type="EMBL" id="OZC03827.1"/>
    </source>
</evidence>
<dbReference type="Proteomes" id="UP000216446">
    <property type="component" value="Unassembled WGS sequence"/>
</dbReference>
<organism evidence="3 4">
    <name type="scientific">Rubricoccus marinus</name>
    <dbReference type="NCBI Taxonomy" id="716817"/>
    <lineage>
        <taxon>Bacteria</taxon>
        <taxon>Pseudomonadati</taxon>
        <taxon>Rhodothermota</taxon>
        <taxon>Rhodothermia</taxon>
        <taxon>Rhodothermales</taxon>
        <taxon>Rubricoccaceae</taxon>
        <taxon>Rubricoccus</taxon>
    </lineage>
</organism>
<accession>A0A259U1V3</accession>
<proteinExistence type="predicted"/>
<evidence type="ECO:0000256" key="1">
    <source>
        <dbReference type="SAM" id="MobiDB-lite"/>
    </source>
</evidence>
<evidence type="ECO:0000256" key="2">
    <source>
        <dbReference type="SAM" id="Phobius"/>
    </source>
</evidence>
<feature type="transmembrane region" description="Helical" evidence="2">
    <location>
        <begin position="31"/>
        <end position="50"/>
    </location>
</feature>
<name>A0A259U1V3_9BACT</name>